<keyword evidence="6" id="KW-1185">Reference proteome</keyword>
<evidence type="ECO:0000256" key="1">
    <source>
        <dbReference type="ARBA" id="ARBA00022723"/>
    </source>
</evidence>
<dbReference type="Gene3D" id="4.10.240.10">
    <property type="entry name" value="Zn(2)-C6 fungal-type DNA-binding domain"/>
    <property type="match status" value="1"/>
</dbReference>
<dbReference type="PANTHER" id="PTHR47431">
    <property type="entry name" value="ZN(II)2CYS6 TRANSCRIPTION FACTOR (EUROFUNG)-RELATED"/>
    <property type="match status" value="1"/>
</dbReference>
<dbReference type="PROSITE" id="PS00463">
    <property type="entry name" value="ZN2_CY6_FUNGAL_1"/>
    <property type="match status" value="1"/>
</dbReference>
<reference evidence="5 7" key="1">
    <citation type="submission" date="2020-01" db="EMBL/GenBank/DDBJ databases">
        <authorList>
            <consortium name="DOE Joint Genome Institute"/>
            <person name="Haridas S."/>
            <person name="Albert R."/>
            <person name="Binder M."/>
            <person name="Bloem J."/>
            <person name="Labutti K."/>
            <person name="Salamov A."/>
            <person name="Andreopoulos B."/>
            <person name="Baker S.E."/>
            <person name="Barry K."/>
            <person name="Bills G."/>
            <person name="Bluhm B.H."/>
            <person name="Cannon C."/>
            <person name="Castanera R."/>
            <person name="Culley D.E."/>
            <person name="Daum C."/>
            <person name="Ezra D."/>
            <person name="Gonzalez J.B."/>
            <person name="Henrissat B."/>
            <person name="Kuo A."/>
            <person name="Liang C."/>
            <person name="Lipzen A."/>
            <person name="Lutzoni F."/>
            <person name="Magnuson J."/>
            <person name="Mondo S."/>
            <person name="Nolan M."/>
            <person name="Ohm R."/>
            <person name="Pangilinan J."/>
            <person name="Park H.-J."/>
            <person name="Ramirez L."/>
            <person name="Alfaro M."/>
            <person name="Sun H."/>
            <person name="Tritt A."/>
            <person name="Yoshinaga Y."/>
            <person name="Zwiers L.-H."/>
            <person name="Turgeon B.G."/>
            <person name="Goodwin S.B."/>
            <person name="Spatafora J.W."/>
            <person name="Crous P.W."/>
            <person name="Grigoriev I.V."/>
        </authorList>
    </citation>
    <scope>NUCLEOTIDE SEQUENCE</scope>
    <source>
        <strain evidence="5 7">CBS 781.70</strain>
    </source>
</reference>
<dbReference type="Pfam" id="PF04082">
    <property type="entry name" value="Fungal_trans"/>
    <property type="match status" value="1"/>
</dbReference>
<feature type="compositionally biased region" description="Basic residues" evidence="3">
    <location>
        <begin position="49"/>
        <end position="61"/>
    </location>
</feature>
<dbReference type="Pfam" id="PF00172">
    <property type="entry name" value="Zn_clus"/>
    <property type="match status" value="1"/>
</dbReference>
<dbReference type="CDD" id="cd12148">
    <property type="entry name" value="fungal_TF_MHR"/>
    <property type="match status" value="1"/>
</dbReference>
<feature type="region of interest" description="Disordered" evidence="3">
    <location>
        <begin position="46"/>
        <end position="85"/>
    </location>
</feature>
<dbReference type="EMBL" id="ML975153">
    <property type="protein sequence ID" value="KAF1814449.1"/>
    <property type="molecule type" value="Genomic_DNA"/>
</dbReference>
<evidence type="ECO:0000313" key="7">
    <source>
        <dbReference type="RefSeq" id="XP_033536080.1"/>
    </source>
</evidence>
<dbReference type="PANTHER" id="PTHR47431:SF5">
    <property type="entry name" value="ZN(II)2CYS6 TRANSCRIPTION FACTOR (EUROFUNG)"/>
    <property type="match status" value="1"/>
</dbReference>
<dbReference type="OrthoDB" id="2123952at2759"/>
<dbReference type="InterPro" id="IPR007219">
    <property type="entry name" value="XnlR_reg_dom"/>
</dbReference>
<dbReference type="GO" id="GO:0000981">
    <property type="term" value="F:DNA-binding transcription factor activity, RNA polymerase II-specific"/>
    <property type="evidence" value="ECO:0007669"/>
    <property type="project" value="InterPro"/>
</dbReference>
<sequence length="637" mass="70794">MSENGSERKSLAPPVKIACLSCRALKTRCDGGRPCSSCHIRERDCSYRPSRRGGARVRKNRHGLEQAQLSPPEISVSEESDTSQRQLPVENFIEPGAGLKRLPDFFQDSDFIFESAFAPNMSSIPGTALTPMPMVRTYQSDNAILEAYYVYIHPFFPILPPPIGTPSDLAISHRQDDIPEFEPSTPIALAISAVLALIPCPNDIDYQIQESVQFRRKYSQYLAQSSIESIENEGEIPESVAPSDALIEPRDELARQRFHPRVHPDLEDVIALCILSFYEYAQRGNIKKMQNRAGQAFVSAVALSLHDCTDQDEYSEVRSRVWWMTYICVTQATIVSNSEPTHNLFASSFTTKYPSLQTDSEAFKLFIQAQQTLLTCTRIATELVKTVKANADISHVCERMQGLEHYVESLATVADTWILQGSPTSPLDSTEEVVSRALRCMARIKLNSARIKIHRFCAFFDSPVFSGKYCDLNSTSWPTSSRSLTTNGFQSPDSPLELFTSSVSSAVDSLPFSRHQSTKICLKAAFNVAATFNDLPFPNPLGQMCAPPCYLAPTSMLAAPRLMPSLACCAMQCTYTLVMVHNRMQSTYSEKGTANPIVESLLVRLRMGLISISTIFENYATAFEALGGMRDQVRGVV</sequence>
<dbReference type="GeneID" id="54421193"/>
<dbReference type="GO" id="GO:0003677">
    <property type="term" value="F:DNA binding"/>
    <property type="evidence" value="ECO:0007669"/>
    <property type="project" value="InterPro"/>
</dbReference>
<reference evidence="7" key="3">
    <citation type="submission" date="2025-04" db="UniProtKB">
        <authorList>
            <consortium name="RefSeq"/>
        </authorList>
    </citation>
    <scope>IDENTIFICATION</scope>
    <source>
        <strain evidence="7">CBS 781.70</strain>
    </source>
</reference>
<dbReference type="SUPFAM" id="SSF57701">
    <property type="entry name" value="Zn2/Cys6 DNA-binding domain"/>
    <property type="match status" value="1"/>
</dbReference>
<dbReference type="Proteomes" id="UP000504638">
    <property type="component" value="Unplaced"/>
</dbReference>
<evidence type="ECO:0000256" key="3">
    <source>
        <dbReference type="SAM" id="MobiDB-lite"/>
    </source>
</evidence>
<evidence type="ECO:0000259" key="4">
    <source>
        <dbReference type="PROSITE" id="PS50048"/>
    </source>
</evidence>
<evidence type="ECO:0000313" key="5">
    <source>
        <dbReference type="EMBL" id="KAF1814449.1"/>
    </source>
</evidence>
<keyword evidence="2" id="KW-0539">Nucleus</keyword>
<dbReference type="RefSeq" id="XP_033536080.1">
    <property type="nucleotide sequence ID" value="XM_033680623.1"/>
</dbReference>
<dbReference type="AlphaFoldDB" id="A0A6G1G9A4"/>
<accession>A0A6G1G9A4</accession>
<proteinExistence type="predicted"/>
<keyword evidence="1" id="KW-0479">Metal-binding</keyword>
<name>A0A6G1G9A4_9PEZI</name>
<protein>
    <submittedName>
        <fullName evidence="5 7">C6 zinc finger domain-containing protein</fullName>
    </submittedName>
</protein>
<gene>
    <name evidence="5 7" type="ORF">P152DRAFT_465298</name>
</gene>
<reference evidence="7" key="2">
    <citation type="submission" date="2020-04" db="EMBL/GenBank/DDBJ databases">
        <authorList>
            <consortium name="NCBI Genome Project"/>
        </authorList>
    </citation>
    <scope>NUCLEOTIDE SEQUENCE</scope>
    <source>
        <strain evidence="7">CBS 781.70</strain>
    </source>
</reference>
<dbReference type="CDD" id="cd00067">
    <property type="entry name" value="GAL4"/>
    <property type="match status" value="1"/>
</dbReference>
<organism evidence="5">
    <name type="scientific">Eremomyces bilateralis CBS 781.70</name>
    <dbReference type="NCBI Taxonomy" id="1392243"/>
    <lineage>
        <taxon>Eukaryota</taxon>
        <taxon>Fungi</taxon>
        <taxon>Dikarya</taxon>
        <taxon>Ascomycota</taxon>
        <taxon>Pezizomycotina</taxon>
        <taxon>Dothideomycetes</taxon>
        <taxon>Dothideomycetes incertae sedis</taxon>
        <taxon>Eremomycetales</taxon>
        <taxon>Eremomycetaceae</taxon>
        <taxon>Eremomyces</taxon>
    </lineage>
</organism>
<dbReference type="InterPro" id="IPR036864">
    <property type="entry name" value="Zn2-C6_fun-type_DNA-bd_sf"/>
</dbReference>
<evidence type="ECO:0000256" key="2">
    <source>
        <dbReference type="ARBA" id="ARBA00023242"/>
    </source>
</evidence>
<dbReference type="PROSITE" id="PS50048">
    <property type="entry name" value="ZN2_CY6_FUNGAL_2"/>
    <property type="match status" value="1"/>
</dbReference>
<dbReference type="InterPro" id="IPR001138">
    <property type="entry name" value="Zn2Cys6_DnaBD"/>
</dbReference>
<evidence type="ECO:0000313" key="6">
    <source>
        <dbReference type="Proteomes" id="UP000504638"/>
    </source>
</evidence>
<dbReference type="GO" id="GO:0006351">
    <property type="term" value="P:DNA-templated transcription"/>
    <property type="evidence" value="ECO:0007669"/>
    <property type="project" value="InterPro"/>
</dbReference>
<dbReference type="GO" id="GO:0008270">
    <property type="term" value="F:zinc ion binding"/>
    <property type="evidence" value="ECO:0007669"/>
    <property type="project" value="InterPro"/>
</dbReference>
<feature type="domain" description="Zn(2)-C6 fungal-type" evidence="4">
    <location>
        <begin position="18"/>
        <end position="47"/>
    </location>
</feature>
<dbReference type="SMART" id="SM00066">
    <property type="entry name" value="GAL4"/>
    <property type="match status" value="1"/>
</dbReference>